<dbReference type="Pfam" id="PF26130">
    <property type="entry name" value="PB1-like"/>
    <property type="match status" value="1"/>
</dbReference>
<sequence>MADLLIRLRWHHGGIFVNDPNPRYKGGRVNVISQVGLDKLSVIELSEYIKDLGYAAIKRVYYKNENGDFRKIWTDSIVLEITNGVKGGDTIDFYVSYVVDTAVCIEGEGNARVIVDNEGVGGLDANNEANVDVEGVA</sequence>
<proteinExistence type="predicted"/>
<dbReference type="EMBL" id="JARPOI010000043">
    <property type="protein sequence ID" value="KAJ9130709.1"/>
    <property type="molecule type" value="Genomic_DNA"/>
</dbReference>
<comment type="caution">
    <text evidence="2">The sequence shown here is derived from an EMBL/GenBank/DDBJ whole genome shotgun (WGS) entry which is preliminary data.</text>
</comment>
<evidence type="ECO:0000259" key="1">
    <source>
        <dbReference type="Pfam" id="PF26130"/>
    </source>
</evidence>
<organism evidence="2 3">
    <name type="scientific">Hevea brasiliensis</name>
    <name type="common">Para rubber tree</name>
    <name type="synonym">Siphonia brasiliensis</name>
    <dbReference type="NCBI Taxonomy" id="3981"/>
    <lineage>
        <taxon>Eukaryota</taxon>
        <taxon>Viridiplantae</taxon>
        <taxon>Streptophyta</taxon>
        <taxon>Embryophyta</taxon>
        <taxon>Tracheophyta</taxon>
        <taxon>Spermatophyta</taxon>
        <taxon>Magnoliopsida</taxon>
        <taxon>eudicotyledons</taxon>
        <taxon>Gunneridae</taxon>
        <taxon>Pentapetalae</taxon>
        <taxon>rosids</taxon>
        <taxon>fabids</taxon>
        <taxon>Malpighiales</taxon>
        <taxon>Euphorbiaceae</taxon>
        <taxon>Crotonoideae</taxon>
        <taxon>Micrandreae</taxon>
        <taxon>Hevea</taxon>
    </lineage>
</organism>
<evidence type="ECO:0000313" key="2">
    <source>
        <dbReference type="EMBL" id="KAJ9130709.1"/>
    </source>
</evidence>
<feature type="domain" description="PB1-like" evidence="1">
    <location>
        <begin position="6"/>
        <end position="95"/>
    </location>
</feature>
<protein>
    <recommendedName>
        <fullName evidence="1">PB1-like domain-containing protein</fullName>
    </recommendedName>
</protein>
<reference evidence="2 3" key="1">
    <citation type="journal article" date="2023" name="Plant Biotechnol. J.">
        <title>Chromosome-level wild Hevea brasiliensis genome provides new tools for genomic-assisted breeding and valuable loci to elevate rubber yield.</title>
        <authorList>
            <person name="Cheng H."/>
            <person name="Song X."/>
            <person name="Hu Y."/>
            <person name="Wu T."/>
            <person name="Yang Q."/>
            <person name="An Z."/>
            <person name="Feng S."/>
            <person name="Deng Z."/>
            <person name="Wu W."/>
            <person name="Zeng X."/>
            <person name="Tu M."/>
            <person name="Wang X."/>
            <person name="Huang H."/>
        </authorList>
    </citation>
    <scope>NUCLEOTIDE SEQUENCE [LARGE SCALE GENOMIC DNA]</scope>
    <source>
        <strain evidence="2">MT/VB/25A 57/8</strain>
    </source>
</reference>
<accession>A0ABQ9KBL5</accession>
<keyword evidence="3" id="KW-1185">Reference proteome</keyword>
<dbReference type="Proteomes" id="UP001174677">
    <property type="component" value="Unassembled WGS sequence"/>
</dbReference>
<evidence type="ECO:0000313" key="3">
    <source>
        <dbReference type="Proteomes" id="UP001174677"/>
    </source>
</evidence>
<gene>
    <name evidence="2" type="ORF">P3X46_034156</name>
</gene>
<dbReference type="InterPro" id="IPR058594">
    <property type="entry name" value="PB1-like_dom_pln"/>
</dbReference>
<name>A0ABQ9KBL5_HEVBR</name>